<dbReference type="EC" id="2.3.1.109" evidence="4"/>
<dbReference type="PANTHER" id="PTHR30420:SF1">
    <property type="entry name" value="ARGININE N-SUCCINYLTRANSFERASE"/>
    <property type="match status" value="1"/>
</dbReference>
<dbReference type="SUPFAM" id="SSF55729">
    <property type="entry name" value="Acyl-CoA N-acyltransferases (Nat)"/>
    <property type="match status" value="1"/>
</dbReference>
<dbReference type="PANTHER" id="PTHR30420">
    <property type="entry name" value="N-SUCCINYLARGININE DIHYDROLASE"/>
    <property type="match status" value="1"/>
</dbReference>
<dbReference type="EMBL" id="JACIIV010000006">
    <property type="protein sequence ID" value="MBB6226852.1"/>
    <property type="molecule type" value="Genomic_DNA"/>
</dbReference>
<evidence type="ECO:0000256" key="2">
    <source>
        <dbReference type="ARBA" id="ARBA00022679"/>
    </source>
</evidence>
<keyword evidence="1" id="KW-0056">Arginine metabolism</keyword>
<dbReference type="AlphaFoldDB" id="A0A841LCJ0"/>
<dbReference type="Proteomes" id="UP000538147">
    <property type="component" value="Unassembled WGS sequence"/>
</dbReference>
<keyword evidence="2 4" id="KW-0808">Transferase</keyword>
<accession>A0A841LCJ0</accession>
<dbReference type="RefSeq" id="WP_184196344.1">
    <property type="nucleotide sequence ID" value="NZ_BMOX01000001.1"/>
</dbReference>
<dbReference type="InterPro" id="IPR016181">
    <property type="entry name" value="Acyl_CoA_acyltransferase"/>
</dbReference>
<evidence type="ECO:0000313" key="4">
    <source>
        <dbReference type="EMBL" id="MBB6226852.1"/>
    </source>
</evidence>
<evidence type="ECO:0000256" key="1">
    <source>
        <dbReference type="ARBA" id="ARBA00022503"/>
    </source>
</evidence>
<keyword evidence="3 4" id="KW-0012">Acyltransferase</keyword>
<sequence length="333" mass="35773">MWIVEPARAGDLEALLGLARITGSGFTNLPTDEAALAARLDWSTRSFSRDVEAPEDELYILVLRHSETGAVGGTGMIFSRIGARWPFYSYKLSQMSQACRELGRVVPLSLLNLVTDHDGASEVGGLFLHPDHRSAGIGKLIARARYLFIARHRARFGEKIIAELRGVSDEEGNSPFWDAIGRAFFGMSFPEADRFNAAHGSQFIADLMPRQPIYTALLPEAARAVIGQPHPKGKGALAMLEAEGFVQDNYLDIFDGGPTVTARTDRLRTVSAARTSVVARIGDADDAVPSLITAGKLLDFRAFFAPMGGGCLAAAPAAAARVLAGEEIIHVPA</sequence>
<gene>
    <name evidence="4" type="ORF">FHS79_001014</name>
</gene>
<dbReference type="NCBIfam" id="TIGR03243">
    <property type="entry name" value="arg_catab_AOST"/>
    <property type="match status" value="1"/>
</dbReference>
<evidence type="ECO:0000256" key="3">
    <source>
        <dbReference type="ARBA" id="ARBA00023315"/>
    </source>
</evidence>
<organism evidence="4 5">
    <name type="scientific">Polymorphobacter multimanifer</name>
    <dbReference type="NCBI Taxonomy" id="1070431"/>
    <lineage>
        <taxon>Bacteria</taxon>
        <taxon>Pseudomonadati</taxon>
        <taxon>Pseudomonadota</taxon>
        <taxon>Alphaproteobacteria</taxon>
        <taxon>Sphingomonadales</taxon>
        <taxon>Sphingosinicellaceae</taxon>
        <taxon>Polymorphobacter</taxon>
    </lineage>
</organism>
<proteinExistence type="predicted"/>
<name>A0A841LCJ0_9SPHN</name>
<dbReference type="GO" id="GO:0008791">
    <property type="term" value="F:arginine N-succinyltransferase activity"/>
    <property type="evidence" value="ECO:0007669"/>
    <property type="project" value="UniProtKB-EC"/>
</dbReference>
<keyword evidence="5" id="KW-1185">Reference proteome</keyword>
<comment type="caution">
    <text evidence="4">The sequence shown here is derived from an EMBL/GenBank/DDBJ whole genome shotgun (WGS) entry which is preliminary data.</text>
</comment>
<dbReference type="InterPro" id="IPR007041">
    <property type="entry name" value="Arg_succinylTrfase_AstA/AruG"/>
</dbReference>
<dbReference type="GO" id="GO:0006527">
    <property type="term" value="P:L-arginine catabolic process"/>
    <property type="evidence" value="ECO:0007669"/>
    <property type="project" value="InterPro"/>
</dbReference>
<dbReference type="Pfam" id="PF04958">
    <property type="entry name" value="AstA"/>
    <property type="match status" value="1"/>
</dbReference>
<evidence type="ECO:0000313" key="5">
    <source>
        <dbReference type="Proteomes" id="UP000538147"/>
    </source>
</evidence>
<protein>
    <submittedName>
        <fullName evidence="4">Arginine N-succinyltransferase</fullName>
        <ecNumber evidence="4">2.3.1.109</ecNumber>
    </submittedName>
</protein>
<reference evidence="4 5" key="1">
    <citation type="submission" date="2020-08" db="EMBL/GenBank/DDBJ databases">
        <title>Genomic Encyclopedia of Type Strains, Phase IV (KMG-IV): sequencing the most valuable type-strain genomes for metagenomic binning, comparative biology and taxonomic classification.</title>
        <authorList>
            <person name="Goeker M."/>
        </authorList>
    </citation>
    <scope>NUCLEOTIDE SEQUENCE [LARGE SCALE GENOMIC DNA]</scope>
    <source>
        <strain evidence="4 5">DSM 102189</strain>
    </source>
</reference>